<dbReference type="EMBL" id="CAJJDN010000049">
    <property type="protein sequence ID" value="CAD8085999.1"/>
    <property type="molecule type" value="Genomic_DNA"/>
</dbReference>
<dbReference type="Pfam" id="PF10358">
    <property type="entry name" value="NT-C2"/>
    <property type="match status" value="1"/>
</dbReference>
<keyword evidence="4" id="KW-1185">Reference proteome</keyword>
<dbReference type="Proteomes" id="UP000692954">
    <property type="component" value="Unassembled WGS sequence"/>
</dbReference>
<gene>
    <name evidence="3" type="ORF">PSON_ATCC_30995.1.T0490123</name>
</gene>
<keyword evidence="1" id="KW-0175">Coiled coil</keyword>
<name>A0A8S1N4B9_9CILI</name>
<dbReference type="InterPro" id="IPR019448">
    <property type="entry name" value="NT-C2"/>
</dbReference>
<comment type="caution">
    <text evidence="3">The sequence shown here is derived from an EMBL/GenBank/DDBJ whole genome shotgun (WGS) entry which is preliminary data.</text>
</comment>
<sequence length="1012" mass="120404">MQILLKRGNQKIETQQLADFTKGVAQINETLSLQTNIYEVNGIYQEKKAQLTVVIITDKGNKAAGQCQLDFSTYLNQNKYDISEQFHLDKCPDKHAKIFTKIKFIQLGEIDFETISQASEITVEQVTDKKQQILTPDKQLTESTAKKNFCETKQITNSCIDNSNSKIQPKTPLVSDIESAISLQSQFLTQNQLNNDELNESRKLYAEIKDQNYQLSQEIQMEKAKKEQLLIQVHDLIQQQDQNLNNNQYQVQILFYEKQLSQIQTENENLTLQNKISLEKHNNLKEELNTLKQIVLFEKNKTKSLQDKLKEIQDREQQKELLNSKLNSEIQEATKKMKEQDNYITQLNQKFLELNQTVDESNIQIIQHKGNTLQYQQNTQLFDQQSYSQGLQVNLKNLKLDQQEIEAQQQNQIKINQILSELKDKEDIIRNQGLKLQEDEQIIEKQRNTNQGLLRKIQEEQQKCEQQIEQNKIFQTQLELQQNQFLQEKNELKQQINGLQQQMKLYQEKISEQSQSKEVEDILYQNKQQIQEQQMRIDQQEEKIKAQIDQCKERLDQQNQLHKLELQELQDKSQLRIQQMEEEVKIWKENQIILEEKSQNNQFQQNQLQNFQLIIEELRLENNKVIQEKQELENYIRNQKQNVISLNKQNQEQQEMIQQKQKQIVVFQEKMNETNNIISKLESENKLIKGNLTNDLQELQQQLFSENDEWQKEKEILQKQVEEHENNKVILFEQLKEKELQLSKIQEQNLALKSQNQLLNEIQLKVQDLDKENRSNKLKWQHQVDEINKDYNLQVENLTKQVESLEQQIQEHKQEKDNLKRLIIQKDDDIQLREEKNKLELQSVTKNYNMKIREKEDIIEQMKADILQYQQNEFEQSNLIKFLESAKENLEKLQKENYEYTKRIQLTNEKQFEQIKEYEQKIIFLNGVIKELEQKRDQLEIEISNQQLNNQHTVIENDINEKVQETSDQQIEQLQEEIISLKCRIGDMLNTASDIGGSKLVDRLQCALGIKE</sequence>
<reference evidence="3" key="1">
    <citation type="submission" date="2021-01" db="EMBL/GenBank/DDBJ databases">
        <authorList>
            <consortium name="Genoscope - CEA"/>
            <person name="William W."/>
        </authorList>
    </citation>
    <scope>NUCLEOTIDE SEQUENCE</scope>
</reference>
<evidence type="ECO:0000313" key="4">
    <source>
        <dbReference type="Proteomes" id="UP000692954"/>
    </source>
</evidence>
<evidence type="ECO:0000256" key="1">
    <source>
        <dbReference type="SAM" id="Coils"/>
    </source>
</evidence>
<evidence type="ECO:0000313" key="3">
    <source>
        <dbReference type="EMBL" id="CAD8085999.1"/>
    </source>
</evidence>
<feature type="coiled-coil region" evidence="1">
    <location>
        <begin position="219"/>
        <end position="364"/>
    </location>
</feature>
<dbReference type="AlphaFoldDB" id="A0A8S1N4B9"/>
<protein>
    <recommendedName>
        <fullName evidence="2">C2 NT-type domain-containing protein</fullName>
    </recommendedName>
</protein>
<proteinExistence type="predicted"/>
<accession>A0A8S1N4B9</accession>
<organism evidence="3 4">
    <name type="scientific">Paramecium sonneborni</name>
    <dbReference type="NCBI Taxonomy" id="65129"/>
    <lineage>
        <taxon>Eukaryota</taxon>
        <taxon>Sar</taxon>
        <taxon>Alveolata</taxon>
        <taxon>Ciliophora</taxon>
        <taxon>Intramacronucleata</taxon>
        <taxon>Oligohymenophorea</taxon>
        <taxon>Peniculida</taxon>
        <taxon>Parameciidae</taxon>
        <taxon>Paramecium</taxon>
    </lineage>
</organism>
<feature type="domain" description="C2 NT-type" evidence="2">
    <location>
        <begin position="1"/>
        <end position="106"/>
    </location>
</feature>
<dbReference type="PROSITE" id="PS51840">
    <property type="entry name" value="C2_NT"/>
    <property type="match status" value="1"/>
</dbReference>
<feature type="coiled-coil region" evidence="1">
    <location>
        <begin position="436"/>
        <end position="991"/>
    </location>
</feature>
<evidence type="ECO:0000259" key="2">
    <source>
        <dbReference type="PROSITE" id="PS51840"/>
    </source>
</evidence>
<dbReference type="OrthoDB" id="310262at2759"/>